<keyword evidence="1" id="KW-0472">Membrane</keyword>
<accession>A0AAW6YTV4</accession>
<protein>
    <submittedName>
        <fullName evidence="2">ABC transporter permease</fullName>
    </submittedName>
</protein>
<feature type="non-terminal residue" evidence="2">
    <location>
        <position position="1"/>
    </location>
</feature>
<feature type="transmembrane region" description="Helical" evidence="1">
    <location>
        <begin position="42"/>
        <end position="62"/>
    </location>
</feature>
<dbReference type="EMBL" id="JASOPU010000613">
    <property type="protein sequence ID" value="MDK7294491.1"/>
    <property type="molecule type" value="Genomic_DNA"/>
</dbReference>
<keyword evidence="1" id="KW-0812">Transmembrane</keyword>
<sequence length="75" mass="8031">IAVALLGMNHPLGIFLSALLFGILNVGSRFMPNSAGVPDEMAQVVIACIIFFVGTAYIVDWAKNKLQAIKQVKGK</sequence>
<feature type="non-terminal residue" evidence="2">
    <location>
        <position position="75"/>
    </location>
</feature>
<evidence type="ECO:0000256" key="1">
    <source>
        <dbReference type="SAM" id="Phobius"/>
    </source>
</evidence>
<keyword evidence="1" id="KW-1133">Transmembrane helix</keyword>
<evidence type="ECO:0000313" key="2">
    <source>
        <dbReference type="EMBL" id="MDK7294491.1"/>
    </source>
</evidence>
<reference evidence="2" key="1">
    <citation type="submission" date="2023-05" db="EMBL/GenBank/DDBJ databases">
        <title>Cataloging the Phylogenetic Diversity of Human Bladder Bacteria.</title>
        <authorList>
            <person name="Du J."/>
        </authorList>
    </citation>
    <scope>NUCLEOTIDE SEQUENCE</scope>
    <source>
        <strain evidence="2">UMB0765</strain>
    </source>
</reference>
<dbReference type="PANTHER" id="PTHR47089">
    <property type="entry name" value="ABC TRANSPORTER, PERMEASE PROTEIN"/>
    <property type="match status" value="1"/>
</dbReference>
<gene>
    <name evidence="2" type="ORF">QP487_13830</name>
</gene>
<comment type="caution">
    <text evidence="2">The sequence shown here is derived from an EMBL/GenBank/DDBJ whole genome shotgun (WGS) entry which is preliminary data.</text>
</comment>
<evidence type="ECO:0000313" key="3">
    <source>
        <dbReference type="Proteomes" id="UP001237917"/>
    </source>
</evidence>
<name>A0AAW6YTV4_9STRE</name>
<dbReference type="AlphaFoldDB" id="A0AAW6YTV4"/>
<dbReference type="Proteomes" id="UP001237917">
    <property type="component" value="Unassembled WGS sequence"/>
</dbReference>
<organism evidence="2 3">
    <name type="scientific">Streptococcus pasteurianus</name>
    <dbReference type="NCBI Taxonomy" id="197614"/>
    <lineage>
        <taxon>Bacteria</taxon>
        <taxon>Bacillati</taxon>
        <taxon>Bacillota</taxon>
        <taxon>Bacilli</taxon>
        <taxon>Lactobacillales</taxon>
        <taxon>Streptococcaceae</taxon>
        <taxon>Streptococcus</taxon>
    </lineage>
</organism>
<proteinExistence type="predicted"/>
<feature type="transmembrane region" description="Helical" evidence="1">
    <location>
        <begin position="12"/>
        <end position="30"/>
    </location>
</feature>
<dbReference type="PANTHER" id="PTHR47089:SF1">
    <property type="entry name" value="GUANOSINE ABC TRANSPORTER PERMEASE PROTEIN NUPP"/>
    <property type="match status" value="1"/>
</dbReference>